<evidence type="ECO:0000313" key="10">
    <source>
        <dbReference type="EMBL" id="CAF1430538.1"/>
    </source>
</evidence>
<dbReference type="Proteomes" id="UP000677228">
    <property type="component" value="Unassembled WGS sequence"/>
</dbReference>
<proteinExistence type="inferred from homology"/>
<gene>
    <name evidence="10" type="ORF">OVA965_LOCUS34024</name>
    <name evidence="11" type="ORF">TMI583_LOCUS34932</name>
</gene>
<organism evidence="10 12">
    <name type="scientific">Didymodactylos carnosus</name>
    <dbReference type="NCBI Taxonomy" id="1234261"/>
    <lineage>
        <taxon>Eukaryota</taxon>
        <taxon>Metazoa</taxon>
        <taxon>Spiralia</taxon>
        <taxon>Gnathifera</taxon>
        <taxon>Rotifera</taxon>
        <taxon>Eurotatoria</taxon>
        <taxon>Bdelloidea</taxon>
        <taxon>Philodinida</taxon>
        <taxon>Philodinidae</taxon>
        <taxon>Didymodactylos</taxon>
    </lineage>
</organism>
<keyword evidence="3 9" id="KW-0808">Transferase</keyword>
<evidence type="ECO:0000256" key="6">
    <source>
        <dbReference type="ARBA" id="ARBA00022803"/>
    </source>
</evidence>
<evidence type="ECO:0000256" key="8">
    <source>
        <dbReference type="PROSITE-ProRule" id="PRU00339"/>
    </source>
</evidence>
<dbReference type="Proteomes" id="UP000682733">
    <property type="component" value="Unassembled WGS sequence"/>
</dbReference>
<reference evidence="10" key="1">
    <citation type="submission" date="2021-02" db="EMBL/GenBank/DDBJ databases">
        <authorList>
            <person name="Nowell W R."/>
        </authorList>
    </citation>
    <scope>NUCLEOTIDE SEQUENCE</scope>
</reference>
<dbReference type="PROSITE" id="PS50005">
    <property type="entry name" value="TPR"/>
    <property type="match status" value="6"/>
</dbReference>
<name>A0A8S2FD82_9BILA</name>
<comment type="caution">
    <text evidence="10">The sequence shown here is derived from an EMBL/GenBank/DDBJ whole genome shotgun (WGS) entry which is preliminary data.</text>
</comment>
<dbReference type="EMBL" id="CAJOBA010049890">
    <property type="protein sequence ID" value="CAF4228655.1"/>
    <property type="molecule type" value="Genomic_DNA"/>
</dbReference>
<feature type="repeat" description="TPR" evidence="8">
    <location>
        <begin position="502"/>
        <end position="535"/>
    </location>
</feature>
<dbReference type="Gene3D" id="3.90.176.10">
    <property type="entry name" value="Toxin ADP-ribosyltransferase, Chain A, domain 1"/>
    <property type="match status" value="1"/>
</dbReference>
<evidence type="ECO:0000256" key="2">
    <source>
        <dbReference type="ARBA" id="ARBA00022676"/>
    </source>
</evidence>
<dbReference type="GO" id="GO:0016779">
    <property type="term" value="F:nucleotidyltransferase activity"/>
    <property type="evidence" value="ECO:0007669"/>
    <property type="project" value="UniProtKB-KW"/>
</dbReference>
<feature type="repeat" description="TPR" evidence="8">
    <location>
        <begin position="586"/>
        <end position="619"/>
    </location>
</feature>
<dbReference type="Gene3D" id="1.25.40.10">
    <property type="entry name" value="Tetratricopeptide repeat domain"/>
    <property type="match status" value="2"/>
</dbReference>
<evidence type="ECO:0000256" key="4">
    <source>
        <dbReference type="ARBA" id="ARBA00022695"/>
    </source>
</evidence>
<dbReference type="SUPFAM" id="SSF56399">
    <property type="entry name" value="ADP-ribosylation"/>
    <property type="match status" value="1"/>
</dbReference>
<evidence type="ECO:0000256" key="3">
    <source>
        <dbReference type="ARBA" id="ARBA00022679"/>
    </source>
</evidence>
<dbReference type="InterPro" id="IPR000768">
    <property type="entry name" value="ART"/>
</dbReference>
<dbReference type="SMART" id="SM00028">
    <property type="entry name" value="TPR"/>
    <property type="match status" value="6"/>
</dbReference>
<feature type="repeat" description="TPR" evidence="8">
    <location>
        <begin position="423"/>
        <end position="456"/>
    </location>
</feature>
<dbReference type="GO" id="GO:0106274">
    <property type="term" value="F:NAD+-protein-arginine ADP-ribosyltransferase activity"/>
    <property type="evidence" value="ECO:0007669"/>
    <property type="project" value="UniProtKB-EC"/>
</dbReference>
<sequence length="686" mass="80316">MGIKVSKSNLVFTNATYVLKPKTSLTKTTATVVETIEQNQEEITLVWLDVKPVVDQLIHREQKLREINDYCKFYYDQNSCIEYIHSSVNVKVFLVIPGSLANNILLKVHKLEQVDFVFIYCIERDRYLSLLNDYSKLVGIYTSENDLMKSIQNTIKLVEKRLITLNSYNHKQKSTRDLTTESGSFLFFQLFKDILMNMPQTNESKHEMIRKCRDYYCDNKKQLKNIELFNSTYQSIDAIQWYTNSNFPLYKLINKALRTEDINELFHFRFFIVDLSSNLFKTYKDYKKMNIKSPIVHLYRGTYLSIDELQKLKENVGNLISTNGFLSTSRCRMVATMFTDNAIFEIETDIRLKTVVFADVAQYSKFPDEQEVLFDIGAAFQIDSCVYDSNTDKKWIIKMTATDKGAELAKEYFEFQKKKVAESDIVLMFGHLLIEMGQHQKAQKYFENVLRQKPNDEEVACIYHNIGRAYRLKNEYERAIDNYNQSFQMHSIARPPRYLSAAKSLNGIGVVYNEIKAYDKALEYLIKALNMYQKSLQNEHIDIAGTLNNLGNAYRGKREFDIALEYLKRAQNINENILPHDHPNISRTYNNMGNIYYAKRDYQRALETYTKAITMNKKILPSDHPDITRCLKNLGLVHCNMKNYDQALNFFSKALEIVEKTYPQEHPCVTDIQQQIQIIKKYNEIS</sequence>
<dbReference type="InterPro" id="IPR011990">
    <property type="entry name" value="TPR-like_helical_dom_sf"/>
</dbReference>
<protein>
    <recommendedName>
        <fullName evidence="9">NAD(P)(+)--arginine ADP-ribosyltransferase</fullName>
        <ecNumber evidence="9">2.4.2.31</ecNumber>
    </recommendedName>
    <alternativeName>
        <fullName evidence="9">Mono(ADP-ribosyl)transferase</fullName>
    </alternativeName>
</protein>
<accession>A0A8S2FD82</accession>
<evidence type="ECO:0000313" key="12">
    <source>
        <dbReference type="Proteomes" id="UP000677228"/>
    </source>
</evidence>
<dbReference type="PROSITE" id="PS51996">
    <property type="entry name" value="TR_MART"/>
    <property type="match status" value="1"/>
</dbReference>
<dbReference type="EC" id="2.4.2.31" evidence="9"/>
<dbReference type="PROSITE" id="PS50293">
    <property type="entry name" value="TPR_REGION"/>
    <property type="match status" value="1"/>
</dbReference>
<feature type="repeat" description="TPR" evidence="8">
    <location>
        <begin position="628"/>
        <end position="661"/>
    </location>
</feature>
<dbReference type="Pfam" id="PF13424">
    <property type="entry name" value="TPR_12"/>
    <property type="match status" value="2"/>
</dbReference>
<dbReference type="PANTHER" id="PTHR45641">
    <property type="entry name" value="TETRATRICOPEPTIDE REPEAT PROTEIN (AFU_ORTHOLOGUE AFUA_6G03870)"/>
    <property type="match status" value="1"/>
</dbReference>
<keyword evidence="9" id="KW-0520">NAD</keyword>
<keyword evidence="9" id="KW-0521">NADP</keyword>
<comment type="catalytic activity">
    <reaction evidence="7 9">
        <text>L-arginyl-[protein] + NAD(+) = N(omega)-(ADP-D-ribosyl)-L-arginyl-[protein] + nicotinamide + H(+)</text>
        <dbReference type="Rhea" id="RHEA:19149"/>
        <dbReference type="Rhea" id="RHEA-COMP:10532"/>
        <dbReference type="Rhea" id="RHEA-COMP:15087"/>
        <dbReference type="ChEBI" id="CHEBI:15378"/>
        <dbReference type="ChEBI" id="CHEBI:17154"/>
        <dbReference type="ChEBI" id="CHEBI:29965"/>
        <dbReference type="ChEBI" id="CHEBI:57540"/>
        <dbReference type="ChEBI" id="CHEBI:142554"/>
        <dbReference type="EC" id="2.4.2.31"/>
    </reaction>
</comment>
<keyword evidence="5" id="KW-0677">Repeat</keyword>
<evidence type="ECO:0000256" key="1">
    <source>
        <dbReference type="ARBA" id="ARBA00009558"/>
    </source>
</evidence>
<feature type="repeat" description="TPR" evidence="8">
    <location>
        <begin position="544"/>
        <end position="577"/>
    </location>
</feature>
<feature type="repeat" description="TPR" evidence="8">
    <location>
        <begin position="460"/>
        <end position="493"/>
    </location>
</feature>
<keyword evidence="2 9" id="KW-0328">Glycosyltransferase</keyword>
<dbReference type="Pfam" id="PF13181">
    <property type="entry name" value="TPR_8"/>
    <property type="match status" value="1"/>
</dbReference>
<keyword evidence="6 8" id="KW-0802">TPR repeat</keyword>
<evidence type="ECO:0000256" key="5">
    <source>
        <dbReference type="ARBA" id="ARBA00022737"/>
    </source>
</evidence>
<evidence type="ECO:0000256" key="7">
    <source>
        <dbReference type="ARBA" id="ARBA00047597"/>
    </source>
</evidence>
<comment type="similarity">
    <text evidence="1 9">Belongs to the Arg-specific ADP-ribosyltransferase family.</text>
</comment>
<dbReference type="SUPFAM" id="SSF48452">
    <property type="entry name" value="TPR-like"/>
    <property type="match status" value="1"/>
</dbReference>
<evidence type="ECO:0000313" key="11">
    <source>
        <dbReference type="EMBL" id="CAF4228655.1"/>
    </source>
</evidence>
<dbReference type="PANTHER" id="PTHR45641:SF19">
    <property type="entry name" value="NEPHROCYSTIN-3"/>
    <property type="match status" value="1"/>
</dbReference>
<dbReference type="Pfam" id="PF01129">
    <property type="entry name" value="ART"/>
    <property type="match status" value="1"/>
</dbReference>
<dbReference type="EMBL" id="CAJNOK010028107">
    <property type="protein sequence ID" value="CAF1430538.1"/>
    <property type="molecule type" value="Genomic_DNA"/>
</dbReference>
<dbReference type="Pfam" id="PF00515">
    <property type="entry name" value="TPR_1"/>
    <property type="match status" value="1"/>
</dbReference>
<dbReference type="AlphaFoldDB" id="A0A8S2FD82"/>
<keyword evidence="4" id="KW-0548">Nucleotidyltransferase</keyword>
<dbReference type="InterPro" id="IPR019734">
    <property type="entry name" value="TPR_rpt"/>
</dbReference>
<evidence type="ECO:0000256" key="9">
    <source>
        <dbReference type="RuleBase" id="RU361228"/>
    </source>
</evidence>